<sequence>MPLDGAELASGNRDGHHDDDGDDNKVIERNNVERRRYRLVRLPKMYTPGHRQRYLFLSLDNIAGSLLMSNLLYERIDGAKSSRDTFLNFAALTRHLSGNNTTTAAVKFQLATYNKTSPCVARVLERFGWKIANDGKRMYEELMGQLKKGAVNANGKTLVLATGDGCLGTCNTNAYREVLCMFLKEGWYVEIHAWLYALNNGYLRLQKENPGRVVVKPLDDVICELAQPNERGCRPWSSIDSKDSLKKTPLKPSATAPAEPFRPENKNIDDRPYVRPSLPTYRPVHAPEAWSSSTRTPAFGNSSVWSPSLADPLCRTPPTQHRVDPAHLTTPSPPSWATVVTEGRTPCTATPSTVNSSPASSLFELGGSSQAQEPLPSMSFGGPATAWSPPSMPLLRPPTPPVHSGLMWNLQLQQMQDLLSSQQADLAMWQSVLRLMRERAPSDGAYRQARDPHNPWAGL</sequence>
<dbReference type="AlphaFoldDB" id="A0A6A3M3F9"/>
<feature type="compositionally biased region" description="Basic and acidic residues" evidence="1">
    <location>
        <begin position="13"/>
        <end position="28"/>
    </location>
</feature>
<evidence type="ECO:0000313" key="4">
    <source>
        <dbReference type="Proteomes" id="UP000429607"/>
    </source>
</evidence>
<dbReference type="OrthoDB" id="106784at2759"/>
<name>A0A6A3M3F9_9STRA</name>
<evidence type="ECO:0000313" key="2">
    <source>
        <dbReference type="EMBL" id="KAE9026399.1"/>
    </source>
</evidence>
<dbReference type="Proteomes" id="UP000429607">
    <property type="component" value="Unassembled WGS sequence"/>
</dbReference>
<feature type="region of interest" description="Disordered" evidence="1">
    <location>
        <begin position="1"/>
        <end position="28"/>
    </location>
</feature>
<proteinExistence type="predicted"/>
<evidence type="ECO:0000256" key="1">
    <source>
        <dbReference type="SAM" id="MobiDB-lite"/>
    </source>
</evidence>
<evidence type="ECO:0000313" key="5">
    <source>
        <dbReference type="Proteomes" id="UP000435112"/>
    </source>
</evidence>
<protein>
    <submittedName>
        <fullName evidence="2">Uncharacterized protein</fullName>
    </submittedName>
</protein>
<feature type="compositionally biased region" description="Basic and acidic residues" evidence="1">
    <location>
        <begin position="261"/>
        <end position="273"/>
    </location>
</feature>
<gene>
    <name evidence="3" type="ORF">PR001_g10888</name>
    <name evidence="2" type="ORF">PR002_g10924</name>
</gene>
<dbReference type="EMBL" id="QXFV01000654">
    <property type="protein sequence ID" value="KAE9031846.1"/>
    <property type="molecule type" value="Genomic_DNA"/>
</dbReference>
<organism evidence="2 5">
    <name type="scientific">Phytophthora rubi</name>
    <dbReference type="NCBI Taxonomy" id="129364"/>
    <lineage>
        <taxon>Eukaryota</taxon>
        <taxon>Sar</taxon>
        <taxon>Stramenopiles</taxon>
        <taxon>Oomycota</taxon>
        <taxon>Peronosporomycetes</taxon>
        <taxon>Peronosporales</taxon>
        <taxon>Peronosporaceae</taxon>
        <taxon>Phytophthora</taxon>
    </lineage>
</organism>
<feature type="region of interest" description="Disordered" evidence="1">
    <location>
        <begin position="234"/>
        <end position="274"/>
    </location>
</feature>
<reference evidence="4 5" key="1">
    <citation type="submission" date="2018-09" db="EMBL/GenBank/DDBJ databases">
        <title>Genomic investigation of the strawberry pathogen Phytophthora fragariae indicates pathogenicity is determined by transcriptional variation in three key races.</title>
        <authorList>
            <person name="Adams T.M."/>
            <person name="Armitage A.D."/>
            <person name="Sobczyk M.K."/>
            <person name="Bates H.J."/>
            <person name="Dunwell J.M."/>
            <person name="Nellist C.F."/>
            <person name="Harrison R.J."/>
        </authorList>
    </citation>
    <scope>NUCLEOTIDE SEQUENCE [LARGE SCALE GENOMIC DNA]</scope>
    <source>
        <strain evidence="3 4">SCRP249</strain>
        <strain evidence="2 5">SCRP324</strain>
    </source>
</reference>
<evidence type="ECO:0000313" key="3">
    <source>
        <dbReference type="EMBL" id="KAE9031846.1"/>
    </source>
</evidence>
<comment type="caution">
    <text evidence="2">The sequence shown here is derived from an EMBL/GenBank/DDBJ whole genome shotgun (WGS) entry which is preliminary data.</text>
</comment>
<dbReference type="EMBL" id="QXFU01000636">
    <property type="protein sequence ID" value="KAE9026399.1"/>
    <property type="molecule type" value="Genomic_DNA"/>
</dbReference>
<accession>A0A6A3M3F9</accession>
<dbReference type="Proteomes" id="UP000435112">
    <property type="component" value="Unassembled WGS sequence"/>
</dbReference>